<sequence>MYNTYGVDLLITCATQGRLTPTLGYQKYNAFSVELQIYCKLRQMIV</sequence>
<accession>A0AAW4NMH8</accession>
<organism evidence="1 2">
    <name type="scientific">Segatella salivae</name>
    <dbReference type="NCBI Taxonomy" id="228604"/>
    <lineage>
        <taxon>Bacteria</taxon>
        <taxon>Pseudomonadati</taxon>
        <taxon>Bacteroidota</taxon>
        <taxon>Bacteroidia</taxon>
        <taxon>Bacteroidales</taxon>
        <taxon>Prevotellaceae</taxon>
        <taxon>Segatella</taxon>
    </lineage>
</organism>
<reference evidence="1" key="1">
    <citation type="submission" date="2021-07" db="EMBL/GenBank/DDBJ databases">
        <title>Genomic diversity and antimicrobial resistance of Prevotella spp. isolated from chronic lung disease airways.</title>
        <authorList>
            <person name="Webb K.A."/>
            <person name="Olagoke O.S."/>
            <person name="Baird T."/>
            <person name="Neill J."/>
            <person name="Pham A."/>
            <person name="Wells T.J."/>
            <person name="Ramsay K.A."/>
            <person name="Bell S.C."/>
            <person name="Sarovich D.S."/>
            <person name="Price E.P."/>
        </authorList>
    </citation>
    <scope>NUCLEOTIDE SEQUENCE</scope>
    <source>
        <strain evidence="1">SCHI0047.S.3</strain>
    </source>
</reference>
<evidence type="ECO:0000313" key="1">
    <source>
        <dbReference type="EMBL" id="MBW4865359.1"/>
    </source>
</evidence>
<proteinExistence type="predicted"/>
<dbReference type="RefSeq" id="WP_219428747.1">
    <property type="nucleotide sequence ID" value="NZ_JAHXRF010000006.1"/>
</dbReference>
<dbReference type="Proteomes" id="UP001196873">
    <property type="component" value="Unassembled WGS sequence"/>
</dbReference>
<gene>
    <name evidence="1" type="ORF">KZY68_04900</name>
</gene>
<dbReference type="AlphaFoldDB" id="A0AAW4NMH8"/>
<comment type="caution">
    <text evidence="1">The sequence shown here is derived from an EMBL/GenBank/DDBJ whole genome shotgun (WGS) entry which is preliminary data.</text>
</comment>
<dbReference type="EMBL" id="JAHXRF010000006">
    <property type="protein sequence ID" value="MBW4865359.1"/>
    <property type="molecule type" value="Genomic_DNA"/>
</dbReference>
<name>A0AAW4NMH8_9BACT</name>
<evidence type="ECO:0000313" key="2">
    <source>
        <dbReference type="Proteomes" id="UP001196873"/>
    </source>
</evidence>
<protein>
    <submittedName>
        <fullName evidence="1">Uncharacterized protein</fullName>
    </submittedName>
</protein>